<evidence type="ECO:0000256" key="1">
    <source>
        <dbReference type="ARBA" id="ARBA00010876"/>
    </source>
</evidence>
<proteinExistence type="inferred from homology"/>
<dbReference type="GO" id="GO:0009982">
    <property type="term" value="F:pseudouridine synthase activity"/>
    <property type="evidence" value="ECO:0007669"/>
    <property type="project" value="InterPro"/>
</dbReference>
<dbReference type="InterPro" id="IPR020103">
    <property type="entry name" value="PsdUridine_synth_cat_dom_sf"/>
</dbReference>
<comment type="similarity">
    <text evidence="1">Belongs to the pseudouridine synthase RluA family.</text>
</comment>
<feature type="transmembrane region" description="Helical" evidence="3">
    <location>
        <begin position="1336"/>
        <end position="1356"/>
    </location>
</feature>
<feature type="region of interest" description="Disordered" evidence="2">
    <location>
        <begin position="116"/>
        <end position="136"/>
    </location>
</feature>
<evidence type="ECO:0000256" key="2">
    <source>
        <dbReference type="SAM" id="MobiDB-lite"/>
    </source>
</evidence>
<feature type="transmembrane region" description="Helical" evidence="3">
    <location>
        <begin position="1496"/>
        <end position="1517"/>
    </location>
</feature>
<feature type="transmembrane region" description="Helical" evidence="3">
    <location>
        <begin position="1590"/>
        <end position="1612"/>
    </location>
</feature>
<gene>
    <name evidence="5" type="ORF">AK812_SmicGene4679</name>
</gene>
<dbReference type="PANTHER" id="PTHR21600">
    <property type="entry name" value="MITOCHONDRIAL RNA PSEUDOURIDINE SYNTHASE"/>
    <property type="match status" value="1"/>
</dbReference>
<sequence length="1873" mass="204853">MWAESLQDVTLIPMSRNLLCKVCSIEAFVDSDPRAGVLTGRLHFGPNQRGGEADESLLWGYRLTFVDACGAELSEFGKAGGCEVPAGATAIQISPYKVSDKRHHALQLHRYHDNCVGHHDDRNSHSQQSAAGEAGRALESLPVQTAAPRSSEAEAAKQRCAELAERKEREESDTAAEMTRTQAVISGASCRSNASMCLNLHVQGVTRKLVARCFSALPRRWRAKPSKKELTLLIHQTSTSRDILEIIRAHNDRLDSIHAITCLWKLGKLKGTAAEVSDVRAVVSLVDAHLKQDKIATRGLSNILVALTYINDALQKSPVSQRQSSRAPVFKLARRAASLLRSQAEDANAHDIANAAWAQAAAGRPPGSASSGGSVRPKDAELLRGSAALLLRRLAPVARQRLKAFSAQAGQLPKIFPVMRWCRCGIAGLGQSGLGLCCCAAVLFPELCRKPQHLRLFHAAGRSVSMAVAETSRPKLQAAGEQDAFNVQVELSLGVCKVSFSSISSFVSEEAPELFAALAAAAHPRCNFAWAFASLSVSTPGAGAPGVLEGVAAEATKRVSDFNLQGLSNLVWASAVLGSKIQVFELLARELTMRLDAADVNLLSEPEVTDIVRNALGVVWAQHFAHGAAVGTLVEQVKPKLRELGRRRDRAAAASAQERREGDESSQAHGKELSTPVPTVVLQRSDCLVIQKPPGWQVDQQKLGVEPKLGEPRRLTSFVHHLLSPSRWPLLADTEAGCGFVHRLDAPCSGLILLAKTYEAYYDLLLQMNSGQVVRDYIVLCHGWVPSTQETIAAPLYWAEGTHLPSEVRHYGKPSVTQVKVLAHARRGGEAGLQLSLVAVRILTGRRHQIRIHMAHAGHCLVGDGKYGSEEQFLEDKEWCSQTFLHRYHLGFTFLDGTFAEANAPLPTDLVAVLEQLCPRDACSAAAMSASAVRIPKWDECQAAIIELMGCEFDRASRGPLREEEQEEKDEKGSVVMVTYLYVWYKTLQGEVYYRRSTKGGGLGEEYYQGKKYILSYSESKKTLVSGVMAGWACPRKVVTWSPGCWRTGAYRISSPDAAAEFYQKGGTITVKALSYAEERKERVRTASSTNLKSDEDGIFCEAIMAITPSEAGMASSLKTPTSVKLLFPSATGTALAAIEQQTDHRFKRPQYLAEALTHYSAQSRAVRSNGHVALVGEIVMEHYVSDKVVKEAMFFGSHLVVGHKEGQPLSKTFATEGHCASWPAASRRADCTTFVCYPPSSHGLSGMAWLKPADGLSLFHFFMSMTSFSAASSDVSSENSETGKSSGDPLVQRPCCHWLPRSYLLVFVINATATGLLWPADTWLDDRPCALQMRLFFSGLMLSSFGAGCVAAFLVRRAEASPHTRWACGYAVVNWIQAILGSQSMHSPFGGWCRFGVLPYGNLEGERWYLGLALCRGLLYFVALFWMQTLIASRLYLLEKSSKRNYGSACFRGLMWAQFFGAAMTLLLGIFAYLATGDDGVYGVCFSPSTRCGSFLMYGSGTTLLCNIAASMLAICSLGKSFLELRHVSRLAEATEASPSAVDSLRRARRFAGLQAIGVSLSLVFTLLLVPACFYGTDAEWVLPEYGWVTVACFFIQAVDPLGNAVAVLLLSGSHRMPKVEGRQPSWCCKVGKREHVPQKDGPSHAETDTTWSRKVEELSMRGMTLRSLLQFYQDELPSMPDWTYVPNEHKTRDVVRRAIIPLTGREECAFAASAFNRDGPRRAQVMVTHNWGNSFGDLLAAVLSDALQECSFTLPAQLLQEECAFLQDLLAKMGRLDDTYWVCAFAVNQHISICHSNPYDRDPFTNELHPVCHCGSTNIVDPDGRSAASEINKFDDMMCLLAKTAGCRQVIAVDKSLDFGIRKLALLLKVR</sequence>
<dbReference type="Pfam" id="PF00849">
    <property type="entry name" value="PseudoU_synth_2"/>
    <property type="match status" value="1"/>
</dbReference>
<evidence type="ECO:0000256" key="3">
    <source>
        <dbReference type="SAM" id="Phobius"/>
    </source>
</evidence>
<keyword evidence="3" id="KW-0812">Transmembrane</keyword>
<accession>A0A1Q9EVM7</accession>
<feature type="domain" description="Pseudouridine synthase RsuA/RluA-like" evidence="4">
    <location>
        <begin position="687"/>
        <end position="856"/>
    </location>
</feature>
<evidence type="ECO:0000313" key="6">
    <source>
        <dbReference type="Proteomes" id="UP000186817"/>
    </source>
</evidence>
<dbReference type="InterPro" id="IPR050188">
    <property type="entry name" value="RluA_PseudoU_synthase"/>
</dbReference>
<dbReference type="OrthoDB" id="435944at2759"/>
<keyword evidence="3" id="KW-0472">Membrane</keyword>
<dbReference type="Gene3D" id="3.30.2350.10">
    <property type="entry name" value="Pseudouridine synthase"/>
    <property type="match status" value="1"/>
</dbReference>
<protein>
    <recommendedName>
        <fullName evidence="4">Pseudouridine synthase RsuA/RluA-like domain-containing protein</fullName>
    </recommendedName>
</protein>
<feature type="region of interest" description="Disordered" evidence="2">
    <location>
        <begin position="645"/>
        <end position="675"/>
    </location>
</feature>
<dbReference type="CDD" id="cd02869">
    <property type="entry name" value="PseudoU_synth_RluA_like"/>
    <property type="match status" value="1"/>
</dbReference>
<dbReference type="EMBL" id="LSRX01000058">
    <property type="protein sequence ID" value="OLQ11452.1"/>
    <property type="molecule type" value="Genomic_DNA"/>
</dbReference>
<keyword evidence="6" id="KW-1185">Reference proteome</keyword>
<evidence type="ECO:0000313" key="5">
    <source>
        <dbReference type="EMBL" id="OLQ11452.1"/>
    </source>
</evidence>
<organism evidence="5 6">
    <name type="scientific">Symbiodinium microadriaticum</name>
    <name type="common">Dinoflagellate</name>
    <name type="synonym">Zooxanthella microadriatica</name>
    <dbReference type="NCBI Taxonomy" id="2951"/>
    <lineage>
        <taxon>Eukaryota</taxon>
        <taxon>Sar</taxon>
        <taxon>Alveolata</taxon>
        <taxon>Dinophyceae</taxon>
        <taxon>Suessiales</taxon>
        <taxon>Symbiodiniaceae</taxon>
        <taxon>Symbiodinium</taxon>
    </lineage>
</organism>
<feature type="transmembrane region" description="Helical" evidence="3">
    <location>
        <begin position="1409"/>
        <end position="1433"/>
    </location>
</feature>
<dbReference type="SUPFAM" id="SSF55120">
    <property type="entry name" value="Pseudouridine synthase"/>
    <property type="match status" value="1"/>
</dbReference>
<keyword evidence="3" id="KW-1133">Transmembrane helix</keyword>
<reference evidence="5 6" key="1">
    <citation type="submission" date="2016-02" db="EMBL/GenBank/DDBJ databases">
        <title>Genome analysis of coral dinoflagellate symbionts highlights evolutionary adaptations to a symbiotic lifestyle.</title>
        <authorList>
            <person name="Aranda M."/>
            <person name="Li Y."/>
            <person name="Liew Y.J."/>
            <person name="Baumgarten S."/>
            <person name="Simakov O."/>
            <person name="Wilson M."/>
            <person name="Piel J."/>
            <person name="Ashoor H."/>
            <person name="Bougouffa S."/>
            <person name="Bajic V.B."/>
            <person name="Ryu T."/>
            <person name="Ravasi T."/>
            <person name="Bayer T."/>
            <person name="Micklem G."/>
            <person name="Kim H."/>
            <person name="Bhak J."/>
            <person name="Lajeunesse T.C."/>
            <person name="Voolstra C.R."/>
        </authorList>
    </citation>
    <scope>NUCLEOTIDE SEQUENCE [LARGE SCALE GENOMIC DNA]</scope>
    <source>
        <strain evidence="5 6">CCMP2467</strain>
    </source>
</reference>
<feature type="transmembrane region" description="Helical" evidence="3">
    <location>
        <begin position="1454"/>
        <end position="1476"/>
    </location>
</feature>
<dbReference type="PANTHER" id="PTHR21600:SF87">
    <property type="entry name" value="RNA PSEUDOURIDYLATE SYNTHASE DOMAIN-CONTAINING PROTEIN 1"/>
    <property type="match status" value="1"/>
</dbReference>
<dbReference type="GO" id="GO:0003723">
    <property type="term" value="F:RNA binding"/>
    <property type="evidence" value="ECO:0007669"/>
    <property type="project" value="InterPro"/>
</dbReference>
<comment type="caution">
    <text evidence="5">The sequence shown here is derived from an EMBL/GenBank/DDBJ whole genome shotgun (WGS) entry which is preliminary data.</text>
</comment>
<dbReference type="GO" id="GO:0000455">
    <property type="term" value="P:enzyme-directed rRNA pseudouridine synthesis"/>
    <property type="evidence" value="ECO:0007669"/>
    <property type="project" value="TreeGrafter"/>
</dbReference>
<feature type="transmembrane region" description="Helical" evidence="3">
    <location>
        <begin position="1304"/>
        <end position="1324"/>
    </location>
</feature>
<dbReference type="InterPro" id="IPR006145">
    <property type="entry name" value="PsdUridine_synth_RsuA/RluA"/>
</dbReference>
<evidence type="ECO:0000259" key="4">
    <source>
        <dbReference type="Pfam" id="PF00849"/>
    </source>
</evidence>
<feature type="transmembrane region" description="Helical" evidence="3">
    <location>
        <begin position="1557"/>
        <end position="1578"/>
    </location>
</feature>
<dbReference type="Proteomes" id="UP000186817">
    <property type="component" value="Unassembled WGS sequence"/>
</dbReference>
<name>A0A1Q9EVM7_SYMMI</name>